<evidence type="ECO:0000259" key="3">
    <source>
        <dbReference type="PROSITE" id="PS50097"/>
    </source>
</evidence>
<dbReference type="PANTHER" id="PTHR45632">
    <property type="entry name" value="LD33804P"/>
    <property type="match status" value="1"/>
</dbReference>
<dbReference type="Proteomes" id="UP000008144">
    <property type="component" value="Unassembled WGS sequence"/>
</dbReference>
<dbReference type="GO" id="GO:1990756">
    <property type="term" value="F:ubiquitin-like ligase-substrate adaptor activity"/>
    <property type="evidence" value="ECO:0000318"/>
    <property type="project" value="GO_Central"/>
</dbReference>
<dbReference type="Gene3D" id="1.25.40.420">
    <property type="match status" value="1"/>
</dbReference>
<dbReference type="FunFam" id="1.25.40.420:FF:000001">
    <property type="entry name" value="Kelch-like family member 12"/>
    <property type="match status" value="1"/>
</dbReference>
<evidence type="ECO:0000313" key="4">
    <source>
        <dbReference type="Ensembl" id="ENSCINP00000001988.3"/>
    </source>
</evidence>
<keyword evidence="5" id="KW-1185">Reference proteome</keyword>
<organism evidence="4 5">
    <name type="scientific">Ciona intestinalis</name>
    <name type="common">Transparent sea squirt</name>
    <name type="synonym">Ascidia intestinalis</name>
    <dbReference type="NCBI Taxonomy" id="7719"/>
    <lineage>
        <taxon>Eukaryota</taxon>
        <taxon>Metazoa</taxon>
        <taxon>Chordata</taxon>
        <taxon>Tunicata</taxon>
        <taxon>Ascidiacea</taxon>
        <taxon>Phlebobranchia</taxon>
        <taxon>Cionidae</taxon>
        <taxon>Ciona</taxon>
    </lineage>
</organism>
<sequence>KTSKEMKSEEYPWMMLEQLNKQRMDNLYCDFTICIEDEEYPVHQGILAARSEYFNAMFTSKLKEGFEKRVEIKESSKQCIERILGFLYSGKIELSVENIEETIRCAALMQIPDLLQVASEYVDSIFNAENCIHFRGLAKLLYMDDLVKKADKYLLVHFRDVCRDKSWNELSAEDVEMFISSEDVVVESEEVVYECMVGWVKHHLQSRKQYFPTLFKHLRLTSLRINYIEQVVRKEQEVNISMQC</sequence>
<dbReference type="Ensembl" id="ENSCINT00000001988.3">
    <property type="protein sequence ID" value="ENSCINP00000001988.3"/>
    <property type="gene ID" value="ENSCING00000017354.2"/>
</dbReference>
<dbReference type="Gene3D" id="3.30.710.10">
    <property type="entry name" value="Potassium Channel Kv1.1, Chain A"/>
    <property type="match status" value="1"/>
</dbReference>
<dbReference type="GO" id="GO:0043161">
    <property type="term" value="P:proteasome-mediated ubiquitin-dependent protein catabolic process"/>
    <property type="evidence" value="ECO:0000318"/>
    <property type="project" value="GO_Central"/>
</dbReference>
<dbReference type="SMART" id="SM00225">
    <property type="entry name" value="BTB"/>
    <property type="match status" value="1"/>
</dbReference>
<evidence type="ECO:0000313" key="5">
    <source>
        <dbReference type="Proteomes" id="UP000008144"/>
    </source>
</evidence>
<evidence type="ECO:0000256" key="2">
    <source>
        <dbReference type="ARBA" id="ARBA00022737"/>
    </source>
</evidence>
<keyword evidence="2" id="KW-0677">Repeat</keyword>
<dbReference type="GeneTree" id="ENSGT00940000156265"/>
<protein>
    <recommendedName>
        <fullName evidence="3">BTB domain-containing protein</fullName>
    </recommendedName>
</protein>
<name>F6UNK6_CIOIN</name>
<proteinExistence type="predicted"/>
<dbReference type="HOGENOM" id="CLU_004253_11_0_1"/>
<dbReference type="CDD" id="cd18186">
    <property type="entry name" value="BTB_POZ_ZBTB_KLHL-like"/>
    <property type="match status" value="1"/>
</dbReference>
<dbReference type="GO" id="GO:0031463">
    <property type="term" value="C:Cul3-RING ubiquitin ligase complex"/>
    <property type="evidence" value="ECO:0000318"/>
    <property type="project" value="GO_Central"/>
</dbReference>
<dbReference type="OMA" id="FTICIED"/>
<dbReference type="Pfam" id="PF00651">
    <property type="entry name" value="BTB"/>
    <property type="match status" value="1"/>
</dbReference>
<dbReference type="InParanoid" id="F6UNK6"/>
<keyword evidence="1" id="KW-0880">Kelch repeat</keyword>
<reference evidence="5" key="1">
    <citation type="journal article" date="2002" name="Science">
        <title>The draft genome of Ciona intestinalis: insights into chordate and vertebrate origins.</title>
        <authorList>
            <person name="Dehal P."/>
            <person name="Satou Y."/>
            <person name="Campbell R.K."/>
            <person name="Chapman J."/>
            <person name="Degnan B."/>
            <person name="De Tomaso A."/>
            <person name="Davidson B."/>
            <person name="Di Gregorio A."/>
            <person name="Gelpke M."/>
            <person name="Goodstein D.M."/>
            <person name="Harafuji N."/>
            <person name="Hastings K.E."/>
            <person name="Ho I."/>
            <person name="Hotta K."/>
            <person name="Huang W."/>
            <person name="Kawashima T."/>
            <person name="Lemaire P."/>
            <person name="Martinez D."/>
            <person name="Meinertzhagen I.A."/>
            <person name="Necula S."/>
            <person name="Nonaka M."/>
            <person name="Putnam N."/>
            <person name="Rash S."/>
            <person name="Saiga H."/>
            <person name="Satake M."/>
            <person name="Terry A."/>
            <person name="Yamada L."/>
            <person name="Wang H.G."/>
            <person name="Awazu S."/>
            <person name="Azumi K."/>
            <person name="Boore J."/>
            <person name="Branno M."/>
            <person name="Chin-Bow S."/>
            <person name="DeSantis R."/>
            <person name="Doyle S."/>
            <person name="Francino P."/>
            <person name="Keys D.N."/>
            <person name="Haga S."/>
            <person name="Hayashi H."/>
            <person name="Hino K."/>
            <person name="Imai K.S."/>
            <person name="Inaba K."/>
            <person name="Kano S."/>
            <person name="Kobayashi K."/>
            <person name="Kobayashi M."/>
            <person name="Lee B.I."/>
            <person name="Makabe K.W."/>
            <person name="Manohar C."/>
            <person name="Matassi G."/>
            <person name="Medina M."/>
            <person name="Mochizuki Y."/>
            <person name="Mount S."/>
            <person name="Morishita T."/>
            <person name="Miura S."/>
            <person name="Nakayama A."/>
            <person name="Nishizaka S."/>
            <person name="Nomoto H."/>
            <person name="Ohta F."/>
            <person name="Oishi K."/>
            <person name="Rigoutsos I."/>
            <person name="Sano M."/>
            <person name="Sasaki A."/>
            <person name="Sasakura Y."/>
            <person name="Shoguchi E."/>
            <person name="Shin-i T."/>
            <person name="Spagnuolo A."/>
            <person name="Stainier D."/>
            <person name="Suzuki M.M."/>
            <person name="Tassy O."/>
            <person name="Takatori N."/>
            <person name="Tokuoka M."/>
            <person name="Yagi K."/>
            <person name="Yoshizaki F."/>
            <person name="Wada S."/>
            <person name="Zhang C."/>
            <person name="Hyatt P.D."/>
            <person name="Larimer F."/>
            <person name="Detter C."/>
            <person name="Doggett N."/>
            <person name="Glavina T."/>
            <person name="Hawkins T."/>
            <person name="Richardson P."/>
            <person name="Lucas S."/>
            <person name="Kohara Y."/>
            <person name="Levine M."/>
            <person name="Satoh N."/>
            <person name="Rokhsar D.S."/>
        </authorList>
    </citation>
    <scope>NUCLEOTIDE SEQUENCE [LARGE SCALE GENOMIC DNA]</scope>
</reference>
<reference evidence="4" key="3">
    <citation type="submission" date="2025-09" db="UniProtKB">
        <authorList>
            <consortium name="Ensembl"/>
        </authorList>
    </citation>
    <scope>IDENTIFICATION</scope>
</reference>
<dbReference type="PANTHER" id="PTHR45632:SF30">
    <property type="entry name" value="BTB DOMAIN-CONTAINING PROTEIN"/>
    <property type="match status" value="1"/>
</dbReference>
<dbReference type="SUPFAM" id="SSF54695">
    <property type="entry name" value="POZ domain"/>
    <property type="match status" value="1"/>
</dbReference>
<dbReference type="SMART" id="SM00875">
    <property type="entry name" value="BACK"/>
    <property type="match status" value="1"/>
</dbReference>
<accession>F6UNK6</accession>
<dbReference type="InterPro" id="IPR011705">
    <property type="entry name" value="BACK"/>
</dbReference>
<reference evidence="4" key="2">
    <citation type="submission" date="2025-08" db="UniProtKB">
        <authorList>
            <consortium name="Ensembl"/>
        </authorList>
    </citation>
    <scope>IDENTIFICATION</scope>
</reference>
<dbReference type="GO" id="GO:0005737">
    <property type="term" value="C:cytoplasm"/>
    <property type="evidence" value="ECO:0000318"/>
    <property type="project" value="GO_Central"/>
</dbReference>
<dbReference type="InterPro" id="IPR011333">
    <property type="entry name" value="SKP1/BTB/POZ_sf"/>
</dbReference>
<dbReference type="AlphaFoldDB" id="F6UNK6"/>
<dbReference type="InterPro" id="IPR000210">
    <property type="entry name" value="BTB/POZ_dom"/>
</dbReference>
<dbReference type="PROSITE" id="PS50097">
    <property type="entry name" value="BTB"/>
    <property type="match status" value="1"/>
</dbReference>
<dbReference type="Pfam" id="PF07707">
    <property type="entry name" value="BACK"/>
    <property type="match status" value="1"/>
</dbReference>
<feature type="domain" description="BTB" evidence="3">
    <location>
        <begin position="29"/>
        <end position="96"/>
    </location>
</feature>
<evidence type="ECO:0000256" key="1">
    <source>
        <dbReference type="ARBA" id="ARBA00022441"/>
    </source>
</evidence>